<sequence length="116" mass="13108">MLQEMNMFIFVLIFVLRDQVLAAECTFYSGSVSYVRSCSTGCCVSECCTDNFERLAIILGTVFGCILFLVGLIILLICCTKDRCFQKVSPRKNTRDKEESKPVLKEAGKLEGKRWS</sequence>
<organism evidence="4 5">
    <name type="scientific">Crassostrea virginica</name>
    <name type="common">Eastern oyster</name>
    <dbReference type="NCBI Taxonomy" id="6565"/>
    <lineage>
        <taxon>Eukaryota</taxon>
        <taxon>Metazoa</taxon>
        <taxon>Spiralia</taxon>
        <taxon>Lophotrochozoa</taxon>
        <taxon>Mollusca</taxon>
        <taxon>Bivalvia</taxon>
        <taxon>Autobranchia</taxon>
        <taxon>Pteriomorphia</taxon>
        <taxon>Ostreida</taxon>
        <taxon>Ostreoidea</taxon>
        <taxon>Ostreidae</taxon>
        <taxon>Crassostrea</taxon>
    </lineage>
</organism>
<evidence type="ECO:0000256" key="3">
    <source>
        <dbReference type="SAM" id="SignalP"/>
    </source>
</evidence>
<keyword evidence="4" id="KW-1185">Reference proteome</keyword>
<keyword evidence="2" id="KW-1133">Transmembrane helix</keyword>
<feature type="transmembrane region" description="Helical" evidence="2">
    <location>
        <begin position="55"/>
        <end position="79"/>
    </location>
</feature>
<proteinExistence type="predicted"/>
<name>A0A8B8E9S6_CRAVI</name>
<evidence type="ECO:0000256" key="2">
    <source>
        <dbReference type="SAM" id="Phobius"/>
    </source>
</evidence>
<keyword evidence="2" id="KW-0472">Membrane</keyword>
<gene>
    <name evidence="5" type="primary">LOC111133088</name>
</gene>
<feature type="region of interest" description="Disordered" evidence="1">
    <location>
        <begin position="89"/>
        <end position="116"/>
    </location>
</feature>
<dbReference type="KEGG" id="cvn:111133088"/>
<keyword evidence="3" id="KW-0732">Signal</keyword>
<evidence type="ECO:0000256" key="1">
    <source>
        <dbReference type="SAM" id="MobiDB-lite"/>
    </source>
</evidence>
<feature type="signal peptide" evidence="3">
    <location>
        <begin position="1"/>
        <end position="22"/>
    </location>
</feature>
<reference evidence="5" key="1">
    <citation type="submission" date="2025-08" db="UniProtKB">
        <authorList>
            <consortium name="RefSeq"/>
        </authorList>
    </citation>
    <scope>IDENTIFICATION</scope>
    <source>
        <tissue evidence="5">Whole sample</tissue>
    </source>
</reference>
<accession>A0A8B8E9S6</accession>
<dbReference type="RefSeq" id="XP_022336885.1">
    <property type="nucleotide sequence ID" value="XM_022481177.1"/>
</dbReference>
<evidence type="ECO:0000313" key="4">
    <source>
        <dbReference type="Proteomes" id="UP000694844"/>
    </source>
</evidence>
<protein>
    <submittedName>
        <fullName evidence="5">Uncharacterized protein LOC111133088 isoform X1</fullName>
    </submittedName>
</protein>
<evidence type="ECO:0000313" key="5">
    <source>
        <dbReference type="RefSeq" id="XP_022336885.1"/>
    </source>
</evidence>
<keyword evidence="2" id="KW-0812">Transmembrane</keyword>
<dbReference type="Proteomes" id="UP000694844">
    <property type="component" value="Chromosome 5"/>
</dbReference>
<dbReference type="GeneID" id="111133088"/>
<dbReference type="AlphaFoldDB" id="A0A8B8E9S6"/>
<feature type="chain" id="PRO_5034988568" evidence="3">
    <location>
        <begin position="23"/>
        <end position="116"/>
    </location>
</feature>
<feature type="compositionally biased region" description="Basic and acidic residues" evidence="1">
    <location>
        <begin position="93"/>
        <end position="116"/>
    </location>
</feature>